<dbReference type="InterPro" id="IPR056384">
    <property type="entry name" value="ARM_At3g06530"/>
</dbReference>
<dbReference type="EMBL" id="JABTTQ020002817">
    <property type="protein sequence ID" value="KAK6121966.1"/>
    <property type="molecule type" value="Genomic_DNA"/>
</dbReference>
<feature type="domain" description="U3 small nucleolar RNA-associated protein 10 N-terminal" evidence="1">
    <location>
        <begin position="238"/>
        <end position="335"/>
    </location>
</feature>
<organism evidence="3 4">
    <name type="scientific">Rehmannia glutinosa</name>
    <name type="common">Chinese foxglove</name>
    <dbReference type="NCBI Taxonomy" id="99300"/>
    <lineage>
        <taxon>Eukaryota</taxon>
        <taxon>Viridiplantae</taxon>
        <taxon>Streptophyta</taxon>
        <taxon>Embryophyta</taxon>
        <taxon>Tracheophyta</taxon>
        <taxon>Spermatophyta</taxon>
        <taxon>Magnoliopsida</taxon>
        <taxon>eudicotyledons</taxon>
        <taxon>Gunneridae</taxon>
        <taxon>Pentapetalae</taxon>
        <taxon>asterids</taxon>
        <taxon>lamiids</taxon>
        <taxon>Lamiales</taxon>
        <taxon>Orobanchaceae</taxon>
        <taxon>Rehmannieae</taxon>
        <taxon>Rehmannia</taxon>
    </lineage>
</organism>
<sequence>MAGTSISSQLQAIKTILNVSTDPEPGKRRPITRPSILFDAKAAADIDLDTIFNIALSGLEVLITMEERFRNYKNDLFSYQSKELDRELVGQEENKRINASIGSYLRLLSGHLELHSALKTLEYLIRRYKYAFCLYASTLHFQGIFASSLRISDTNTSYLFNVGGAGTDGSSLMELKHQEHDPRDVIVQQCIRDMGVLEAICNYASPAKKIQPSKPVIGFCTAVVFEVLGLVNVDSDTVRRILPYVNSALQPGARGMNQKAGALMIVSLLAQKAALAPNVVKSLLHLVADVARAASKERGDLQWLRMSFMTVISIVQGCFEILSGLTKVFNIDKFLAVFLESLLEHSRTLLSIIETVPMKDCVNRIVFRLLSMRIKISQGKINLVSSESGGDSKVSSLGLGCRQCSEEKTAGSKKFDAIQDALVRRLYDDDLNVVLTVLSLKNLPEILSSSLLTEALEYVLQRCIEILLPSEMLFINKHISPDNAASLCLQQVITSFKDLDRYATTLATTIFPLLLIRPQTQKSNLKALESAKELKWPFYENIASLPGSDKKLDLSDISSINVENVSKLAETFSLSPEEYMPWLAKCCNSHELSKTLFFLVLFQSLKIMQMGKYASHISCLNISPATFVYDIRCGLSKAPNVGRFSAFFDSCFPIVKNEWEMLESLGISAEQSKKRILDGDCKGVLEDLYDTDIKDLNAEILACLFLRLSEAFIATAPEDVALVGYSSHFSKLYSVAHPVALNLHLLQDMKGKWVSTLQDLFVFFVCHSKDVFKKHLEYLSTKCKISLTQIMLKLFTEEGIPHAAQIESLQSFSNICSQFDEGSALQLLADFPSVLVPLSSDNQNVRVAAMKCIEELFALWSRMGRNGNNGAGLHFLGELLCLIIQQKMMILSDKNVLTSFFTTVLSSSSESLLVQRSVGKRFDESTKNDILVFMISHALGLPAHAKLKILSLIKGVGSKLMSVSGVRSLLNDLLESRRQYYLADVKLCHKLSQSEVDILCLLLEVNGAEDSVVLEPCMTILRNLSSSLYGDMKVETQELIFLNLLVLFRNANAGIHNASRDTLLRVNLNCSIVGRVLDSILDQETCSVGSAHGKKRKRNQSNGRILSSNFTCWSLFKLLHLIFMDDEWMLKAAYRDKACMDSSGSPQAVSDTTAYIQQTLLLTLEDIIVPVLQAMPLPWDSYSQRVFEGLISAIYTCWLSRTNNADQLLQDSGRAESLGSLLFLLFRSLTSRKDELDKLRDPELSHKLGLEEDFNNIQTMVGELMEQVVYHLNWLTLKKKHIGVGFHQE</sequence>
<evidence type="ECO:0000259" key="2">
    <source>
        <dbReference type="Pfam" id="PF24477"/>
    </source>
</evidence>
<gene>
    <name evidence="3" type="ORF">DH2020_044289</name>
</gene>
<evidence type="ECO:0000313" key="4">
    <source>
        <dbReference type="Proteomes" id="UP001318860"/>
    </source>
</evidence>
<dbReference type="InterPro" id="IPR022125">
    <property type="entry name" value="U3snoRNP10_N"/>
</dbReference>
<dbReference type="Proteomes" id="UP001318860">
    <property type="component" value="Unassembled WGS sequence"/>
</dbReference>
<dbReference type="Pfam" id="PF24477">
    <property type="entry name" value="ARM_At3g06530"/>
    <property type="match status" value="2"/>
</dbReference>
<dbReference type="PANTHER" id="PTHR13457:SF1">
    <property type="entry name" value="HEAT REPEAT-CONTAINING PROTEIN 1"/>
    <property type="match status" value="1"/>
</dbReference>
<protein>
    <submittedName>
        <fullName evidence="3">Uncharacterized protein</fullName>
    </submittedName>
</protein>
<evidence type="ECO:0000259" key="1">
    <source>
        <dbReference type="Pfam" id="PF12397"/>
    </source>
</evidence>
<keyword evidence="4" id="KW-1185">Reference proteome</keyword>
<dbReference type="InterPro" id="IPR040191">
    <property type="entry name" value="UTP10"/>
</dbReference>
<comment type="caution">
    <text evidence="3">The sequence shown here is derived from an EMBL/GenBank/DDBJ whole genome shotgun (WGS) entry which is preliminary data.</text>
</comment>
<name>A0ABR0UI57_REHGL</name>
<feature type="domain" description="At3g06530-like ARM-repeats" evidence="2">
    <location>
        <begin position="539"/>
        <end position="612"/>
    </location>
</feature>
<evidence type="ECO:0000313" key="3">
    <source>
        <dbReference type="EMBL" id="KAK6121966.1"/>
    </source>
</evidence>
<dbReference type="PANTHER" id="PTHR13457">
    <property type="entry name" value="BAP28"/>
    <property type="match status" value="1"/>
</dbReference>
<feature type="domain" description="At3g06530-like ARM-repeats" evidence="2">
    <location>
        <begin position="638"/>
        <end position="786"/>
    </location>
</feature>
<accession>A0ABR0UI57</accession>
<reference evidence="3 4" key="1">
    <citation type="journal article" date="2021" name="Comput. Struct. Biotechnol. J.">
        <title>De novo genome assembly of the potent medicinal plant Rehmannia glutinosa using nanopore technology.</title>
        <authorList>
            <person name="Ma L."/>
            <person name="Dong C."/>
            <person name="Song C."/>
            <person name="Wang X."/>
            <person name="Zheng X."/>
            <person name="Niu Y."/>
            <person name="Chen S."/>
            <person name="Feng W."/>
        </authorList>
    </citation>
    <scope>NUCLEOTIDE SEQUENCE [LARGE SCALE GENOMIC DNA]</scope>
    <source>
        <strain evidence="3">DH-2019</strain>
    </source>
</reference>
<proteinExistence type="predicted"/>
<dbReference type="Pfam" id="PF12397">
    <property type="entry name" value="U3snoRNP10"/>
    <property type="match status" value="1"/>
</dbReference>